<dbReference type="AlphaFoldDB" id="A0AAD4R382"/>
<dbReference type="GO" id="GO:0016491">
    <property type="term" value="F:oxidoreductase activity"/>
    <property type="evidence" value="ECO:0007669"/>
    <property type="project" value="UniProtKB-KW"/>
</dbReference>
<dbReference type="InterPro" id="IPR002347">
    <property type="entry name" value="SDR_fam"/>
</dbReference>
<evidence type="ECO:0000313" key="3">
    <source>
        <dbReference type="EMBL" id="KAI1719125.1"/>
    </source>
</evidence>
<keyword evidence="2" id="KW-0812">Transmembrane</keyword>
<keyword evidence="4" id="KW-1185">Reference proteome</keyword>
<keyword evidence="1" id="KW-0560">Oxidoreductase</keyword>
<dbReference type="Gene3D" id="3.40.50.720">
    <property type="entry name" value="NAD(P)-binding Rossmann-like Domain"/>
    <property type="match status" value="1"/>
</dbReference>
<evidence type="ECO:0000313" key="4">
    <source>
        <dbReference type="Proteomes" id="UP001201812"/>
    </source>
</evidence>
<feature type="transmembrane region" description="Helical" evidence="2">
    <location>
        <begin position="21"/>
        <end position="41"/>
    </location>
</feature>
<dbReference type="PANTHER" id="PTHR43157">
    <property type="entry name" value="PHOSPHATIDYLINOSITOL-GLYCAN BIOSYNTHESIS CLASS F PROTEIN-RELATED"/>
    <property type="match status" value="1"/>
</dbReference>
<dbReference type="SUPFAM" id="SSF51735">
    <property type="entry name" value="NAD(P)-binding Rossmann-fold domains"/>
    <property type="match status" value="1"/>
</dbReference>
<gene>
    <name evidence="3" type="ORF">DdX_06252</name>
</gene>
<comment type="caution">
    <text evidence="3">The sequence shown here is derived from an EMBL/GenBank/DDBJ whole genome shotgun (WGS) entry which is preliminary data.</text>
</comment>
<accession>A0AAD4R382</accession>
<proteinExistence type="predicted"/>
<evidence type="ECO:0000256" key="1">
    <source>
        <dbReference type="ARBA" id="ARBA00023002"/>
    </source>
</evidence>
<dbReference type="InterPro" id="IPR036291">
    <property type="entry name" value="NAD(P)-bd_dom_sf"/>
</dbReference>
<reference evidence="3" key="1">
    <citation type="submission" date="2022-01" db="EMBL/GenBank/DDBJ databases">
        <title>Genome Sequence Resource for Two Populations of Ditylenchus destructor, the Migratory Endoparasitic Phytonematode.</title>
        <authorList>
            <person name="Zhang H."/>
            <person name="Lin R."/>
            <person name="Xie B."/>
        </authorList>
    </citation>
    <scope>NUCLEOTIDE SEQUENCE</scope>
    <source>
        <strain evidence="3">BazhouSP</strain>
    </source>
</reference>
<organism evidence="3 4">
    <name type="scientific">Ditylenchus destructor</name>
    <dbReference type="NCBI Taxonomy" id="166010"/>
    <lineage>
        <taxon>Eukaryota</taxon>
        <taxon>Metazoa</taxon>
        <taxon>Ecdysozoa</taxon>
        <taxon>Nematoda</taxon>
        <taxon>Chromadorea</taxon>
        <taxon>Rhabditida</taxon>
        <taxon>Tylenchina</taxon>
        <taxon>Tylenchomorpha</taxon>
        <taxon>Sphaerularioidea</taxon>
        <taxon>Anguinidae</taxon>
        <taxon>Anguininae</taxon>
        <taxon>Ditylenchus</taxon>
    </lineage>
</organism>
<dbReference type="Pfam" id="PF00106">
    <property type="entry name" value="adh_short"/>
    <property type="match status" value="1"/>
</dbReference>
<sequence>MSGIKHTQPGYIKYFTKHPKKSLYIAGIAVCGTVMLAYSGYDLSKRGFKPYDVEKDLTGKTYIVTGATSGLGKQLAAKLANKNARVILACRDREKCIAARREIVIQSRNKEVFCRQCDLSDFDSVKTFVEKLYKGKLQIDRVDGLVNNAAMVTPKRQVNKDGIEMTLATNHMGNFLLTALLLDRMLKQDTPSRIVFVNTDRAAIYKKPLDLFKLNNIDENDKFNGDDVYVKTKIAQLMFAKELSERLEGSQVSVLATAPCRFKSDLYERMPHRQYFLSRWLVGLVGIIFKESQATGACRIPLCALAEDSEVMKNGAFINSRKHDRSWGPNAEDKALRERLWLMSEKWTRISNYLRDIQGLEEHKEEAKQEKSWKYLWLA</sequence>
<keyword evidence="2" id="KW-0472">Membrane</keyword>
<evidence type="ECO:0000256" key="2">
    <source>
        <dbReference type="SAM" id="Phobius"/>
    </source>
</evidence>
<dbReference type="Proteomes" id="UP001201812">
    <property type="component" value="Unassembled WGS sequence"/>
</dbReference>
<name>A0AAD4R382_9BILA</name>
<dbReference type="EMBL" id="JAKKPZ010000007">
    <property type="protein sequence ID" value="KAI1719125.1"/>
    <property type="molecule type" value="Genomic_DNA"/>
</dbReference>
<dbReference type="PRINTS" id="PR00081">
    <property type="entry name" value="GDHRDH"/>
</dbReference>
<protein>
    <submittedName>
        <fullName evidence="3">Short chain dehydrogenase domain-containing protein</fullName>
    </submittedName>
</protein>
<dbReference type="PANTHER" id="PTHR43157:SF68">
    <property type="entry name" value="RETINOL DEHYDROGENASE 13"/>
    <property type="match status" value="1"/>
</dbReference>
<keyword evidence="2" id="KW-1133">Transmembrane helix</keyword>